<dbReference type="Proteomes" id="UP000789831">
    <property type="component" value="Unassembled WGS sequence"/>
</dbReference>
<comment type="caution">
    <text evidence="1">The sequence shown here is derived from an EMBL/GenBank/DDBJ whole genome shotgun (WGS) entry which is preliminary data.</text>
</comment>
<reference evidence="1" key="1">
    <citation type="submission" date="2021-06" db="EMBL/GenBank/DDBJ databases">
        <authorList>
            <person name="Kallberg Y."/>
            <person name="Tangrot J."/>
            <person name="Rosling A."/>
        </authorList>
    </citation>
    <scope>NUCLEOTIDE SEQUENCE</scope>
    <source>
        <strain evidence="1">MT106</strain>
    </source>
</reference>
<evidence type="ECO:0000313" key="1">
    <source>
        <dbReference type="EMBL" id="CAG8697325.1"/>
    </source>
</evidence>
<sequence>HSTNKSISTLDSFIARPLFKNDKYTFEKLLICATVSADHRVLEGRILNDESKALQVEMKQKLQNNSVSVTLTFNGWTNVINQNILGSVFIISE</sequence>
<feature type="non-terminal residue" evidence="1">
    <location>
        <position position="1"/>
    </location>
</feature>
<proteinExistence type="predicted"/>
<dbReference type="OrthoDB" id="2445699at2759"/>
<protein>
    <submittedName>
        <fullName evidence="1">8449_t:CDS:1</fullName>
    </submittedName>
</protein>
<feature type="non-terminal residue" evidence="1">
    <location>
        <position position="93"/>
    </location>
</feature>
<gene>
    <name evidence="1" type="ORF">AGERDE_LOCUS13333</name>
</gene>
<keyword evidence="2" id="KW-1185">Reference proteome</keyword>
<dbReference type="EMBL" id="CAJVPL010016981">
    <property type="protein sequence ID" value="CAG8697325.1"/>
    <property type="molecule type" value="Genomic_DNA"/>
</dbReference>
<name>A0A9N9N2B9_9GLOM</name>
<accession>A0A9N9N2B9</accession>
<dbReference type="AlphaFoldDB" id="A0A9N9N2B9"/>
<evidence type="ECO:0000313" key="2">
    <source>
        <dbReference type="Proteomes" id="UP000789831"/>
    </source>
</evidence>
<organism evidence="1 2">
    <name type="scientific">Ambispora gerdemannii</name>
    <dbReference type="NCBI Taxonomy" id="144530"/>
    <lineage>
        <taxon>Eukaryota</taxon>
        <taxon>Fungi</taxon>
        <taxon>Fungi incertae sedis</taxon>
        <taxon>Mucoromycota</taxon>
        <taxon>Glomeromycotina</taxon>
        <taxon>Glomeromycetes</taxon>
        <taxon>Archaeosporales</taxon>
        <taxon>Ambisporaceae</taxon>
        <taxon>Ambispora</taxon>
    </lineage>
</organism>